<feature type="DNA-binding region" description="Homeobox" evidence="9">
    <location>
        <begin position="21"/>
        <end position="80"/>
    </location>
</feature>
<dbReference type="Proteomes" id="UP000594638">
    <property type="component" value="Unassembled WGS sequence"/>
</dbReference>
<feature type="coiled-coil region" evidence="11">
    <location>
        <begin position="121"/>
        <end position="148"/>
    </location>
</feature>
<keyword evidence="16" id="KW-1185">Reference proteome</keyword>
<evidence type="ECO:0000256" key="3">
    <source>
        <dbReference type="ARBA" id="ARBA00023015"/>
    </source>
</evidence>
<evidence type="ECO:0000313" key="16">
    <source>
        <dbReference type="Proteomes" id="UP000594638"/>
    </source>
</evidence>
<keyword evidence="7" id="KW-0804">Transcription</keyword>
<evidence type="ECO:0000313" key="15">
    <source>
        <dbReference type="EMBL" id="CAA3011132.1"/>
    </source>
</evidence>
<dbReference type="PANTHER" id="PTHR45654">
    <property type="entry name" value="HOMEOBOX-LEUCINE ZIPPER PROTEIN MERISTEM L1"/>
    <property type="match status" value="1"/>
</dbReference>
<evidence type="ECO:0000259" key="14">
    <source>
        <dbReference type="PROSITE" id="PS50848"/>
    </source>
</evidence>
<dbReference type="AlphaFoldDB" id="A0A8S0U486"/>
<feature type="compositionally biased region" description="Gly residues" evidence="12">
    <location>
        <begin position="1"/>
        <end position="10"/>
    </location>
</feature>
<evidence type="ECO:0000256" key="4">
    <source>
        <dbReference type="ARBA" id="ARBA00023054"/>
    </source>
</evidence>
<evidence type="ECO:0000256" key="10">
    <source>
        <dbReference type="RuleBase" id="RU000682"/>
    </source>
</evidence>
<protein>
    <submittedName>
        <fullName evidence="15">Homeobox-leucine zipper HDG11-like</fullName>
    </submittedName>
</protein>
<dbReference type="OrthoDB" id="6159439at2759"/>
<dbReference type="FunFam" id="1.10.10.60:FF:000229">
    <property type="entry name" value="Homeobox-leucine zipper protein HDG1"/>
    <property type="match status" value="1"/>
</dbReference>
<sequence length="706" mass="79490">MDSGYEGSGSGNKQTSNSRTGKKPCHRLSTQQIQKLEAFFKECPHPRENQRRQLSRELSLDLNKIMFWFQNKRTQTKVHQERTNNSTLRSENERMYCENLAMKEALNNIICPTCDGLGLGKEERQCNIQKLRMENALLKKEHERMLNSCSSLKGELPTLLQMESLGIDTSMSVPGRPFFGRGTGCPSLDPEQIPQSSLNIPSQFQLREIQEMEKSIIIGTAAAAMDELVQLLQVNEPEWIKSPRYGRYLITRDSRDKLFPKANHFKSSGSQIEFSKDSGIVAMATTNLIEMLLDSNKWKDMFPTIVTNAQTVEVIDSGSLDGSLYLMYEKMHILSPLVAPREFFFIRYFRQLNSNMWIIANVSYDFIKEIQDASSSPSWKLPSGCMIEDMSNGKSMVTWIEHVQVYDKFLIHRLYRDLICSCQAYGAKRWIASLQWMCERFAFSMELTNIPRHELEEVAYSVEGQRNLMKLSHRMIKDFFEMLSMSNNLAFSHVSELNNSGVRVSLRQSNGLGQPKGLIVSAATSLWLPLSPENLFNFFKDDKKRAEWDVLSNGSPVNEVAHISTGTHSGNCLSVIKPYVPNEKNMLILQESSINESLGAIIIYAPMELQSITSAVNGEDTTITPILPSGYIISSDGHLDHNEIGESSSSNPSNTSGSLLTAAFHILLGGNTLSEQQIMESVATVDSLISSTVQKIKVALDCSELD</sequence>
<dbReference type="PROSITE" id="PS50848">
    <property type="entry name" value="START"/>
    <property type="match status" value="1"/>
</dbReference>
<accession>A0A8S0U486</accession>
<dbReference type="Pfam" id="PF01852">
    <property type="entry name" value="START"/>
    <property type="match status" value="1"/>
</dbReference>
<dbReference type="EMBL" id="CACTIH010007359">
    <property type="protein sequence ID" value="CAA3011132.1"/>
    <property type="molecule type" value="Genomic_DNA"/>
</dbReference>
<evidence type="ECO:0000256" key="11">
    <source>
        <dbReference type="SAM" id="Coils"/>
    </source>
</evidence>
<proteinExistence type="inferred from homology"/>
<evidence type="ECO:0000256" key="8">
    <source>
        <dbReference type="ARBA" id="ARBA00023242"/>
    </source>
</evidence>
<dbReference type="PROSITE" id="PS50071">
    <property type="entry name" value="HOMEOBOX_2"/>
    <property type="match status" value="1"/>
</dbReference>
<keyword evidence="5 9" id="KW-0238">DNA-binding</keyword>
<dbReference type="Gramene" id="OE9A020862T1">
    <property type="protein sequence ID" value="OE9A020862C1"/>
    <property type="gene ID" value="OE9A020862"/>
</dbReference>
<keyword evidence="6 9" id="KW-0371">Homeobox</keyword>
<dbReference type="GO" id="GO:0005634">
    <property type="term" value="C:nucleus"/>
    <property type="evidence" value="ECO:0007669"/>
    <property type="project" value="UniProtKB-SubCell"/>
</dbReference>
<evidence type="ECO:0000256" key="9">
    <source>
        <dbReference type="PROSITE-ProRule" id="PRU00108"/>
    </source>
</evidence>
<evidence type="ECO:0000256" key="2">
    <source>
        <dbReference type="ARBA" id="ARBA00006789"/>
    </source>
</evidence>
<dbReference type="Pfam" id="PF00046">
    <property type="entry name" value="Homeodomain"/>
    <property type="match status" value="1"/>
</dbReference>
<dbReference type="InterPro" id="IPR002913">
    <property type="entry name" value="START_lipid-bd_dom"/>
</dbReference>
<dbReference type="GO" id="GO:0008289">
    <property type="term" value="F:lipid binding"/>
    <property type="evidence" value="ECO:0007669"/>
    <property type="project" value="InterPro"/>
</dbReference>
<comment type="subcellular location">
    <subcellularLocation>
        <location evidence="1 9 10">Nucleus</location>
    </subcellularLocation>
</comment>
<dbReference type="SMART" id="SM00234">
    <property type="entry name" value="START"/>
    <property type="match status" value="1"/>
</dbReference>
<dbReference type="InterPro" id="IPR042160">
    <property type="entry name" value="HD-Zip_IV"/>
</dbReference>
<evidence type="ECO:0000259" key="13">
    <source>
        <dbReference type="PROSITE" id="PS50071"/>
    </source>
</evidence>
<dbReference type="InterPro" id="IPR009057">
    <property type="entry name" value="Homeodomain-like_sf"/>
</dbReference>
<dbReference type="Pfam" id="PF25797">
    <property type="entry name" value="PDF2_C"/>
    <property type="match status" value="1"/>
</dbReference>
<feature type="domain" description="START" evidence="14">
    <location>
        <begin position="210"/>
        <end position="443"/>
    </location>
</feature>
<dbReference type="InterPro" id="IPR057993">
    <property type="entry name" value="HD-Zip_IV_C"/>
</dbReference>
<evidence type="ECO:0000256" key="6">
    <source>
        <dbReference type="ARBA" id="ARBA00023155"/>
    </source>
</evidence>
<reference evidence="15 16" key="1">
    <citation type="submission" date="2019-12" db="EMBL/GenBank/DDBJ databases">
        <authorList>
            <person name="Alioto T."/>
            <person name="Alioto T."/>
            <person name="Gomez Garrido J."/>
        </authorList>
    </citation>
    <scope>NUCLEOTIDE SEQUENCE [LARGE SCALE GENOMIC DNA]</scope>
</reference>
<dbReference type="SMART" id="SM00389">
    <property type="entry name" value="HOX"/>
    <property type="match status" value="1"/>
</dbReference>
<keyword evidence="4 11" id="KW-0175">Coiled coil</keyword>
<dbReference type="CDD" id="cd08875">
    <property type="entry name" value="START_ArGLABRA2_like"/>
    <property type="match status" value="1"/>
</dbReference>
<organism evidence="15 16">
    <name type="scientific">Olea europaea subsp. europaea</name>
    <dbReference type="NCBI Taxonomy" id="158383"/>
    <lineage>
        <taxon>Eukaryota</taxon>
        <taxon>Viridiplantae</taxon>
        <taxon>Streptophyta</taxon>
        <taxon>Embryophyta</taxon>
        <taxon>Tracheophyta</taxon>
        <taxon>Spermatophyta</taxon>
        <taxon>Magnoliopsida</taxon>
        <taxon>eudicotyledons</taxon>
        <taxon>Gunneridae</taxon>
        <taxon>Pentapetalae</taxon>
        <taxon>asterids</taxon>
        <taxon>lamiids</taxon>
        <taxon>Lamiales</taxon>
        <taxon>Oleaceae</taxon>
        <taxon>Oleeae</taxon>
        <taxon>Olea</taxon>
    </lineage>
</organism>
<keyword evidence="8 9" id="KW-0539">Nucleus</keyword>
<evidence type="ECO:0000256" key="5">
    <source>
        <dbReference type="ARBA" id="ARBA00023125"/>
    </source>
</evidence>
<dbReference type="Gene3D" id="3.30.530.20">
    <property type="match status" value="1"/>
</dbReference>
<dbReference type="Gene3D" id="1.10.10.60">
    <property type="entry name" value="Homeodomain-like"/>
    <property type="match status" value="1"/>
</dbReference>
<comment type="similarity">
    <text evidence="2">Belongs to the HD-ZIP homeobox family. Class IV subfamily.</text>
</comment>
<name>A0A8S0U486_OLEEU</name>
<evidence type="ECO:0000256" key="7">
    <source>
        <dbReference type="ARBA" id="ARBA00023163"/>
    </source>
</evidence>
<keyword evidence="3" id="KW-0805">Transcription regulation</keyword>
<dbReference type="SUPFAM" id="SSF46689">
    <property type="entry name" value="Homeodomain-like"/>
    <property type="match status" value="1"/>
</dbReference>
<dbReference type="PANTHER" id="PTHR45654:SF9">
    <property type="entry name" value="HOMEOBOX-LEUCINE ZIPPER PROTEIN HDG10-RELATED"/>
    <property type="match status" value="1"/>
</dbReference>
<dbReference type="GO" id="GO:0003677">
    <property type="term" value="F:DNA binding"/>
    <property type="evidence" value="ECO:0007669"/>
    <property type="project" value="UniProtKB-UniRule"/>
</dbReference>
<gene>
    <name evidence="15" type="ORF">OLEA9_A020862</name>
</gene>
<dbReference type="InterPro" id="IPR001356">
    <property type="entry name" value="HD"/>
</dbReference>
<comment type="caution">
    <text evidence="15">The sequence shown here is derived from an EMBL/GenBank/DDBJ whole genome shotgun (WGS) entry which is preliminary data.</text>
</comment>
<feature type="domain" description="Homeobox" evidence="13">
    <location>
        <begin position="19"/>
        <end position="79"/>
    </location>
</feature>
<evidence type="ECO:0000256" key="1">
    <source>
        <dbReference type="ARBA" id="ARBA00004123"/>
    </source>
</evidence>
<dbReference type="SUPFAM" id="SSF55961">
    <property type="entry name" value="Bet v1-like"/>
    <property type="match status" value="2"/>
</dbReference>
<feature type="region of interest" description="Disordered" evidence="12">
    <location>
        <begin position="1"/>
        <end position="26"/>
    </location>
</feature>
<evidence type="ECO:0000256" key="12">
    <source>
        <dbReference type="SAM" id="MobiDB-lite"/>
    </source>
</evidence>
<dbReference type="InterPro" id="IPR023393">
    <property type="entry name" value="START-like_dom_sf"/>
</dbReference>
<dbReference type="CDD" id="cd00086">
    <property type="entry name" value="homeodomain"/>
    <property type="match status" value="1"/>
</dbReference>